<dbReference type="Proteomes" id="UP001558613">
    <property type="component" value="Unassembled WGS sequence"/>
</dbReference>
<evidence type="ECO:0000313" key="8">
    <source>
        <dbReference type="EMBL" id="KAL1279986.1"/>
    </source>
</evidence>
<evidence type="ECO:0000313" key="9">
    <source>
        <dbReference type="Proteomes" id="UP001558613"/>
    </source>
</evidence>
<proteinExistence type="predicted"/>
<dbReference type="EMBL" id="JAYMGO010000002">
    <property type="protein sequence ID" value="KAL1279986.1"/>
    <property type="molecule type" value="Genomic_DNA"/>
</dbReference>
<name>A0ABR3NSJ3_9TELE</name>
<dbReference type="SUPFAM" id="SSF56672">
    <property type="entry name" value="DNA/RNA polymerases"/>
    <property type="match status" value="1"/>
</dbReference>
<dbReference type="Gene3D" id="3.10.20.370">
    <property type="match status" value="1"/>
</dbReference>
<keyword evidence="2" id="KW-0548">Nucleotidyltransferase</keyword>
<keyword evidence="5" id="KW-0378">Hydrolase</keyword>
<dbReference type="Pfam" id="PF17917">
    <property type="entry name" value="RT_RNaseH"/>
    <property type="match status" value="1"/>
</dbReference>
<dbReference type="PANTHER" id="PTHR34072">
    <property type="entry name" value="ENZYMATIC POLYPROTEIN-RELATED"/>
    <property type="match status" value="1"/>
</dbReference>
<evidence type="ECO:0000256" key="5">
    <source>
        <dbReference type="ARBA" id="ARBA00022801"/>
    </source>
</evidence>
<evidence type="ECO:0000259" key="7">
    <source>
        <dbReference type="Pfam" id="PF17917"/>
    </source>
</evidence>
<comment type="caution">
    <text evidence="8">The sequence shown here is derived from an EMBL/GenBank/DDBJ whole genome shotgun (WGS) entry which is preliminary data.</text>
</comment>
<reference evidence="8 9" key="1">
    <citation type="submission" date="2023-09" db="EMBL/GenBank/DDBJ databases">
        <authorList>
            <person name="Wang M."/>
        </authorList>
    </citation>
    <scope>NUCLEOTIDE SEQUENCE [LARGE SCALE GENOMIC DNA]</scope>
    <source>
        <strain evidence="8">GT-2023</strain>
        <tissue evidence="8">Liver</tissue>
    </source>
</reference>
<evidence type="ECO:0000256" key="1">
    <source>
        <dbReference type="ARBA" id="ARBA00022679"/>
    </source>
</evidence>
<dbReference type="CDD" id="cd09274">
    <property type="entry name" value="RNase_HI_RT_Ty3"/>
    <property type="match status" value="1"/>
</dbReference>
<keyword evidence="9" id="KW-1185">Reference proteome</keyword>
<organism evidence="8 9">
    <name type="scientific">Cirrhinus molitorella</name>
    <name type="common">mud carp</name>
    <dbReference type="NCBI Taxonomy" id="172907"/>
    <lineage>
        <taxon>Eukaryota</taxon>
        <taxon>Metazoa</taxon>
        <taxon>Chordata</taxon>
        <taxon>Craniata</taxon>
        <taxon>Vertebrata</taxon>
        <taxon>Euteleostomi</taxon>
        <taxon>Actinopterygii</taxon>
        <taxon>Neopterygii</taxon>
        <taxon>Teleostei</taxon>
        <taxon>Ostariophysi</taxon>
        <taxon>Cypriniformes</taxon>
        <taxon>Cyprinidae</taxon>
        <taxon>Labeoninae</taxon>
        <taxon>Labeonini</taxon>
        <taxon>Cirrhinus</taxon>
    </lineage>
</organism>
<evidence type="ECO:0000256" key="4">
    <source>
        <dbReference type="ARBA" id="ARBA00022759"/>
    </source>
</evidence>
<protein>
    <recommendedName>
        <fullName evidence="7">Reverse transcriptase RNase H-like domain-containing protein</fullName>
    </recommendedName>
</protein>
<dbReference type="PANTHER" id="PTHR34072:SF52">
    <property type="entry name" value="RIBONUCLEASE H"/>
    <property type="match status" value="1"/>
</dbReference>
<keyword evidence="6" id="KW-0695">RNA-directed DNA polymerase</keyword>
<keyword evidence="4" id="KW-0255">Endonuclease</keyword>
<evidence type="ECO:0000256" key="3">
    <source>
        <dbReference type="ARBA" id="ARBA00022722"/>
    </source>
</evidence>
<sequence>MRTPEVPGHGGVLPVFFAPVLSAPDVSRPFQLEVDASAVGEGAVLLQEGADGVVHPVSYFSAKFNHHQNHYSTIEKETLALLLALQHFEVYVGGSLFPVVVHTDHNPLVFLSKMYNHNQRLMRWALMVQPYNLEIRHKKGTENVVADALSRSYA</sequence>
<gene>
    <name evidence="8" type="ORF">QQF64_014586</name>
</gene>
<evidence type="ECO:0000256" key="6">
    <source>
        <dbReference type="ARBA" id="ARBA00022918"/>
    </source>
</evidence>
<accession>A0ABR3NSJ3</accession>
<dbReference type="InterPro" id="IPR043502">
    <property type="entry name" value="DNA/RNA_pol_sf"/>
</dbReference>
<evidence type="ECO:0000256" key="2">
    <source>
        <dbReference type="ARBA" id="ARBA00022695"/>
    </source>
</evidence>
<keyword evidence="3" id="KW-0540">Nuclease</keyword>
<feature type="domain" description="Reverse transcriptase RNase H-like" evidence="7">
    <location>
        <begin position="25"/>
        <end position="131"/>
    </location>
</feature>
<keyword evidence="1" id="KW-0808">Transferase</keyword>
<dbReference type="InterPro" id="IPR041373">
    <property type="entry name" value="RT_RNaseH"/>
</dbReference>